<comment type="similarity">
    <text evidence="1">Belongs to the short-chain dehydrogenases/reductases (SDR) family.</text>
</comment>
<comment type="caution">
    <text evidence="4">The sequence shown here is derived from an EMBL/GenBank/DDBJ whole genome shotgun (WGS) entry which is preliminary data.</text>
</comment>
<dbReference type="SMART" id="SM00822">
    <property type="entry name" value="PKS_KR"/>
    <property type="match status" value="1"/>
</dbReference>
<evidence type="ECO:0000256" key="2">
    <source>
        <dbReference type="ARBA" id="ARBA00023002"/>
    </source>
</evidence>
<dbReference type="InterPro" id="IPR036291">
    <property type="entry name" value="NAD(P)-bd_dom_sf"/>
</dbReference>
<dbReference type="CDD" id="cd05233">
    <property type="entry name" value="SDR_c"/>
    <property type="match status" value="1"/>
</dbReference>
<gene>
    <name evidence="4" type="ORF">H1191_08395</name>
</gene>
<dbReference type="Pfam" id="PF13561">
    <property type="entry name" value="adh_short_C2"/>
    <property type="match status" value="1"/>
</dbReference>
<dbReference type="RefSeq" id="WP_181751561.1">
    <property type="nucleotide sequence ID" value="NZ_JACEIQ010000006.1"/>
</dbReference>
<keyword evidence="2" id="KW-0560">Oxidoreductase</keyword>
<dbReference type="Proteomes" id="UP000535491">
    <property type="component" value="Unassembled WGS sequence"/>
</dbReference>
<dbReference type="PRINTS" id="PR00081">
    <property type="entry name" value="GDHRDH"/>
</dbReference>
<evidence type="ECO:0000259" key="3">
    <source>
        <dbReference type="SMART" id="SM00822"/>
    </source>
</evidence>
<dbReference type="InterPro" id="IPR020904">
    <property type="entry name" value="Sc_DH/Rdtase_CS"/>
</dbReference>
<dbReference type="GO" id="GO:0016491">
    <property type="term" value="F:oxidoreductase activity"/>
    <property type="evidence" value="ECO:0007669"/>
    <property type="project" value="UniProtKB-KW"/>
</dbReference>
<dbReference type="FunFam" id="3.40.50.720:FF:000084">
    <property type="entry name" value="Short-chain dehydrogenase reductase"/>
    <property type="match status" value="1"/>
</dbReference>
<dbReference type="SUPFAM" id="SSF51735">
    <property type="entry name" value="NAD(P)-binding Rossmann-fold domains"/>
    <property type="match status" value="1"/>
</dbReference>
<dbReference type="GO" id="GO:0008206">
    <property type="term" value="P:bile acid metabolic process"/>
    <property type="evidence" value="ECO:0007669"/>
    <property type="project" value="UniProtKB-ARBA"/>
</dbReference>
<feature type="domain" description="Ketoreductase" evidence="3">
    <location>
        <begin position="8"/>
        <end position="190"/>
    </location>
</feature>
<dbReference type="EMBL" id="JACEIQ010000006">
    <property type="protein sequence ID" value="MBA4494323.1"/>
    <property type="molecule type" value="Genomic_DNA"/>
</dbReference>
<dbReference type="InterPro" id="IPR057326">
    <property type="entry name" value="KR_dom"/>
</dbReference>
<dbReference type="NCBIfam" id="NF005559">
    <property type="entry name" value="PRK07231.1"/>
    <property type="match status" value="1"/>
</dbReference>
<dbReference type="PRINTS" id="PR00080">
    <property type="entry name" value="SDRFAMILY"/>
</dbReference>
<accession>A0A7W1WQY2</accession>
<evidence type="ECO:0000256" key="1">
    <source>
        <dbReference type="ARBA" id="ARBA00006484"/>
    </source>
</evidence>
<reference evidence="4 5" key="1">
    <citation type="submission" date="2020-07" db="EMBL/GenBank/DDBJ databases">
        <authorList>
            <person name="Feng H."/>
        </authorList>
    </citation>
    <scope>NUCLEOTIDE SEQUENCE [LARGE SCALE GENOMIC DNA]</scope>
    <source>
        <strain evidence="5">s-10</strain>
    </source>
</reference>
<name>A0A7W1WQY2_9BACL</name>
<dbReference type="Gene3D" id="3.40.50.720">
    <property type="entry name" value="NAD(P)-binding Rossmann-like Domain"/>
    <property type="match status" value="1"/>
</dbReference>
<evidence type="ECO:0000313" key="5">
    <source>
        <dbReference type="Proteomes" id="UP000535491"/>
    </source>
</evidence>
<organism evidence="4 5">
    <name type="scientific">Paenactinomyces guangxiensis</name>
    <dbReference type="NCBI Taxonomy" id="1490290"/>
    <lineage>
        <taxon>Bacteria</taxon>
        <taxon>Bacillati</taxon>
        <taxon>Bacillota</taxon>
        <taxon>Bacilli</taxon>
        <taxon>Bacillales</taxon>
        <taxon>Thermoactinomycetaceae</taxon>
        <taxon>Paenactinomyces</taxon>
    </lineage>
</organism>
<sequence length="263" mass="28137">MKYCLQKDVAIVTGGASGIGRGIAEALLQAGSSVLIADVNEARASDTVKELQAKYGKEKTAYHVADLRQHSAAEQVVEAALQSFGSIDILVNCAGLYPSTNALQIDESEWDVVFDVNVKAVFFLSQAAAKVMIRQGKGGRIINVTSTASEVARPGVAHYCSSKAAAKMLTQVLALEWAKHGIRVNALGPGLVETETLLSTLVTEDAVREHQEKLSYCPMNRAALIEEIAEGVLFFATDQSRYVTGQTLLIDGGYSAGRVFQSK</sequence>
<protein>
    <submittedName>
        <fullName evidence="4">SDR family oxidoreductase</fullName>
    </submittedName>
</protein>
<dbReference type="InterPro" id="IPR002347">
    <property type="entry name" value="SDR_fam"/>
</dbReference>
<keyword evidence="5" id="KW-1185">Reference proteome</keyword>
<proteinExistence type="inferred from homology"/>
<evidence type="ECO:0000313" key="4">
    <source>
        <dbReference type="EMBL" id="MBA4494323.1"/>
    </source>
</evidence>
<dbReference type="PROSITE" id="PS00061">
    <property type="entry name" value="ADH_SHORT"/>
    <property type="match status" value="1"/>
</dbReference>
<dbReference type="AlphaFoldDB" id="A0A7W1WQY2"/>
<dbReference type="PANTHER" id="PTHR43639">
    <property type="entry name" value="OXIDOREDUCTASE, SHORT-CHAIN DEHYDROGENASE/REDUCTASE FAMILY (AFU_ORTHOLOGUE AFUA_5G02870)"/>
    <property type="match status" value="1"/>
</dbReference>
<dbReference type="PANTHER" id="PTHR43639:SF1">
    <property type="entry name" value="SHORT-CHAIN DEHYDROGENASE_REDUCTASE FAMILY PROTEIN"/>
    <property type="match status" value="1"/>
</dbReference>